<proteinExistence type="predicted"/>
<dbReference type="Pfam" id="PF00015">
    <property type="entry name" value="MCPsignal"/>
    <property type="match status" value="1"/>
</dbReference>
<protein>
    <submittedName>
        <fullName evidence="6">PAS domain S-box protein</fullName>
    </submittedName>
</protein>
<feature type="domain" description="PAC" evidence="5">
    <location>
        <begin position="452"/>
        <end position="506"/>
    </location>
</feature>
<dbReference type="Proteomes" id="UP000651852">
    <property type="component" value="Unassembled WGS sequence"/>
</dbReference>
<gene>
    <name evidence="6" type="ORF">H8S59_13255</name>
</gene>
<dbReference type="SMART" id="SM00283">
    <property type="entry name" value="MA"/>
    <property type="match status" value="1"/>
</dbReference>
<comment type="caution">
    <text evidence="6">The sequence shown here is derived from an EMBL/GenBank/DDBJ whole genome shotgun (WGS) entry which is preliminary data.</text>
</comment>
<dbReference type="InterPro" id="IPR000014">
    <property type="entry name" value="PAS"/>
</dbReference>
<evidence type="ECO:0000259" key="3">
    <source>
        <dbReference type="PROSITE" id="PS50111"/>
    </source>
</evidence>
<dbReference type="EMBL" id="JACONW010000054">
    <property type="protein sequence ID" value="MBC3950726.1"/>
    <property type="molecule type" value="Genomic_DNA"/>
</dbReference>
<dbReference type="CDD" id="cd11386">
    <property type="entry name" value="MCP_signal"/>
    <property type="match status" value="1"/>
</dbReference>
<organism evidence="6 7">
    <name type="scientific">Pseudomonas folii</name>
    <dbReference type="NCBI Taxonomy" id="2762593"/>
    <lineage>
        <taxon>Bacteria</taxon>
        <taxon>Pseudomonadati</taxon>
        <taxon>Pseudomonadota</taxon>
        <taxon>Gammaproteobacteria</taxon>
        <taxon>Pseudomonadales</taxon>
        <taxon>Pseudomonadaceae</taxon>
        <taxon>Pseudomonas</taxon>
    </lineage>
</organism>
<evidence type="ECO:0000256" key="1">
    <source>
        <dbReference type="ARBA" id="ARBA00023224"/>
    </source>
</evidence>
<feature type="domain" description="PAC" evidence="5">
    <location>
        <begin position="210"/>
        <end position="262"/>
    </location>
</feature>
<dbReference type="Gene3D" id="1.10.287.950">
    <property type="entry name" value="Methyl-accepting chemotaxis protein"/>
    <property type="match status" value="1"/>
</dbReference>
<evidence type="ECO:0000256" key="2">
    <source>
        <dbReference type="PROSITE-ProRule" id="PRU00284"/>
    </source>
</evidence>
<dbReference type="PRINTS" id="PR00260">
    <property type="entry name" value="CHEMTRNSDUCR"/>
</dbReference>
<dbReference type="CDD" id="cd00130">
    <property type="entry name" value="PAS"/>
    <property type="match status" value="4"/>
</dbReference>
<evidence type="ECO:0000313" key="7">
    <source>
        <dbReference type="Proteomes" id="UP000651852"/>
    </source>
</evidence>
<dbReference type="InterPro" id="IPR050903">
    <property type="entry name" value="Bact_Chemotaxis_MeTrfase"/>
</dbReference>
<dbReference type="SUPFAM" id="SSF55785">
    <property type="entry name" value="PYP-like sensor domain (PAS domain)"/>
    <property type="match status" value="4"/>
</dbReference>
<feature type="domain" description="Methyl-accepting transducer" evidence="3">
    <location>
        <begin position="513"/>
        <end position="681"/>
    </location>
</feature>
<dbReference type="PROSITE" id="PS50111">
    <property type="entry name" value="CHEMOTAXIS_TRANSDUC_2"/>
    <property type="match status" value="1"/>
</dbReference>
<dbReference type="PANTHER" id="PTHR24422">
    <property type="entry name" value="CHEMOTAXIS PROTEIN METHYLTRANSFERASE"/>
    <property type="match status" value="1"/>
</dbReference>
<dbReference type="SMART" id="SM00086">
    <property type="entry name" value="PAC"/>
    <property type="match status" value="4"/>
</dbReference>
<dbReference type="InterPro" id="IPR000700">
    <property type="entry name" value="PAS-assoc_C"/>
</dbReference>
<dbReference type="PANTHER" id="PTHR24422:SF10">
    <property type="entry name" value="CHEMOTAXIS PROTEIN METHYLTRANSFERASE 2"/>
    <property type="match status" value="1"/>
</dbReference>
<dbReference type="SUPFAM" id="SSF58104">
    <property type="entry name" value="Methyl-accepting chemotaxis protein (MCP) signaling domain"/>
    <property type="match status" value="1"/>
</dbReference>
<feature type="domain" description="PAS" evidence="4">
    <location>
        <begin position="151"/>
        <end position="181"/>
    </location>
</feature>
<name>A0ABR7B0L6_9PSED</name>
<accession>A0ABR7B0L6</accession>
<feature type="domain" description="PAC" evidence="5">
    <location>
        <begin position="88"/>
        <end position="140"/>
    </location>
</feature>
<dbReference type="NCBIfam" id="TIGR00229">
    <property type="entry name" value="sensory_box"/>
    <property type="match status" value="4"/>
</dbReference>
<dbReference type="InterPro" id="IPR035965">
    <property type="entry name" value="PAS-like_dom_sf"/>
</dbReference>
<evidence type="ECO:0000259" key="4">
    <source>
        <dbReference type="PROSITE" id="PS50112"/>
    </source>
</evidence>
<dbReference type="PROSITE" id="PS50112">
    <property type="entry name" value="PAS"/>
    <property type="match status" value="3"/>
</dbReference>
<reference evidence="6 7" key="1">
    <citation type="submission" date="2020-08" db="EMBL/GenBank/DDBJ databases">
        <title>Putative novel bacterial strains isolated from necrotic wheat leaf tissues caused by Xanthomonas translucens.</title>
        <authorList>
            <person name="Tambong J.T."/>
        </authorList>
    </citation>
    <scope>NUCLEOTIDE SEQUENCE [LARGE SCALE GENOMIC DNA]</scope>
    <source>
        <strain evidence="6 7">DOAB 1069</strain>
    </source>
</reference>
<feature type="domain" description="PAS" evidence="4">
    <location>
        <begin position="273"/>
        <end position="303"/>
    </location>
</feature>
<evidence type="ECO:0000259" key="5">
    <source>
        <dbReference type="PROSITE" id="PS50113"/>
    </source>
</evidence>
<dbReference type="PROSITE" id="PS50113">
    <property type="entry name" value="PAC"/>
    <property type="match status" value="4"/>
</dbReference>
<dbReference type="InterPro" id="IPR004089">
    <property type="entry name" value="MCPsignal_dom"/>
</dbReference>
<dbReference type="Pfam" id="PF08447">
    <property type="entry name" value="PAS_3"/>
    <property type="match status" value="4"/>
</dbReference>
<dbReference type="Gene3D" id="3.30.450.20">
    <property type="entry name" value="PAS domain"/>
    <property type="match status" value="4"/>
</dbReference>
<dbReference type="InterPro" id="IPR013655">
    <property type="entry name" value="PAS_fold_3"/>
</dbReference>
<feature type="domain" description="PAS" evidence="4">
    <location>
        <begin position="12"/>
        <end position="59"/>
    </location>
</feature>
<dbReference type="SMART" id="SM00091">
    <property type="entry name" value="PAS"/>
    <property type="match status" value="4"/>
</dbReference>
<dbReference type="InterPro" id="IPR001610">
    <property type="entry name" value="PAC"/>
</dbReference>
<keyword evidence="7" id="KW-1185">Reference proteome</keyword>
<dbReference type="InterPro" id="IPR004090">
    <property type="entry name" value="Chemotax_Me-accpt_rcpt"/>
</dbReference>
<evidence type="ECO:0000313" key="6">
    <source>
        <dbReference type="EMBL" id="MBC3950726.1"/>
    </source>
</evidence>
<sequence>MSTPSANSSVESAIDLNSLMNAINHSQAMIEFDLEGNILQANANFLDKVGYRLEEVQGRHHRMFCTPEYASSPEYADFWRKLAAGQFDQGQYKRLGKGGNEIWLQATYNPILNQAGEPFKVVKFATDITDQRMRNAEYEGKVEAIQRSQGVIEFDLNGRVLAANENFLNVLGYRLDEVLGQHHRMFCDDQYLNSPAYRAFWAKLERGEYDSGEYMRLGKGGREVWISATYNPIFDPDGRPYKIVKFANDVTEVRARNAEFVGKVTAIERSQAVIEFDLTGKVLSANPNFLAVFGYELDEVIGQPHRMFCTEEFGSSMGYREFWEKLGRGEYDTNEYRRKRKDGKEIWIQATYNPILNSHGQPYKVVKFALDVTEIKESSAERQGKVNAIDRAQAVIEFDMAGNILDANANFLKSLGYSLQELRGQHHRIFCEEEYVRSTAYREFWHDLSQGQFFSGRFMRLSKFGQHIWIQATYNPVFDSDGKPYKVVKFATDITQQVELEEAIEAKTRAMDASVQNLMSAISYVAQSTDQATDLARLTREQASQGSETLVRAAEAMTMIGKSAEDIQDIIQVISEIASQTNMLAFNAAIEAARAGEHGLGFSVVADEVRKLAEKSSQATKEINKLILETVSRIKSGSEISLSAGSAFEQIVKGVNETTVAIDSINAATAKQMDSAGQVETLIFELHQTKVGNEQGVVNTSARTSKPSGLPA</sequence>
<feature type="domain" description="PAC" evidence="5">
    <location>
        <begin position="332"/>
        <end position="384"/>
    </location>
</feature>
<keyword evidence="1 2" id="KW-0807">Transducer</keyword>